<keyword evidence="3" id="KW-1185">Reference proteome</keyword>
<evidence type="ECO:0000313" key="2">
    <source>
        <dbReference type="EMBL" id="PGH13341.1"/>
    </source>
</evidence>
<dbReference type="EMBL" id="PDNB01000047">
    <property type="protein sequence ID" value="PGH13341.1"/>
    <property type="molecule type" value="Genomic_DNA"/>
</dbReference>
<evidence type="ECO:0000313" key="3">
    <source>
        <dbReference type="Proteomes" id="UP000223968"/>
    </source>
</evidence>
<dbReference type="Proteomes" id="UP000223968">
    <property type="component" value="Unassembled WGS sequence"/>
</dbReference>
<feature type="region of interest" description="Disordered" evidence="1">
    <location>
        <begin position="146"/>
        <end position="185"/>
    </location>
</feature>
<feature type="compositionally biased region" description="Polar residues" evidence="1">
    <location>
        <begin position="146"/>
        <end position="175"/>
    </location>
</feature>
<feature type="region of interest" description="Disordered" evidence="1">
    <location>
        <begin position="200"/>
        <end position="251"/>
    </location>
</feature>
<gene>
    <name evidence="2" type="ORF">AJ79_03758</name>
</gene>
<dbReference type="AlphaFoldDB" id="A0A2B7XX45"/>
<reference evidence="2 3" key="1">
    <citation type="submission" date="2017-10" db="EMBL/GenBank/DDBJ databases">
        <title>Comparative genomics in systemic dimorphic fungi from Ajellomycetaceae.</title>
        <authorList>
            <person name="Munoz J.F."/>
            <person name="Mcewen J.G."/>
            <person name="Clay O.K."/>
            <person name="Cuomo C.A."/>
        </authorList>
    </citation>
    <scope>NUCLEOTIDE SEQUENCE [LARGE SCALE GENOMIC DNA]</scope>
    <source>
        <strain evidence="2 3">UAMH5409</strain>
    </source>
</reference>
<evidence type="ECO:0000256" key="1">
    <source>
        <dbReference type="SAM" id="MobiDB-lite"/>
    </source>
</evidence>
<proteinExistence type="predicted"/>
<comment type="caution">
    <text evidence="2">The sequence shown here is derived from an EMBL/GenBank/DDBJ whole genome shotgun (WGS) entry which is preliminary data.</text>
</comment>
<sequence>MDESIYRGQRKWFRQVSRENDSTTIGLLKPELSSNCVLALTSNFLRDWIHNSPDLVSLYNFINTIDRANSTYSNKAMNDGAPETVAELLRQVVADAAENQRGEHPHNEISDERLAIQLAQEELDRWEIFRTDRQIALTLSGVSNNTTNRAARPIRNTTQQRTAPNQRESSRSISRPQREAKMGQVVGTLNQVKGTRENFLKSSIDGNEGEGGVVKRPLAEKADQVPAQAESSKGKSRQPPTEISISIAQRA</sequence>
<protein>
    <submittedName>
        <fullName evidence="2">Uncharacterized protein</fullName>
    </submittedName>
</protein>
<organism evidence="2 3">
    <name type="scientific">Helicocarpus griseus UAMH5409</name>
    <dbReference type="NCBI Taxonomy" id="1447875"/>
    <lineage>
        <taxon>Eukaryota</taxon>
        <taxon>Fungi</taxon>
        <taxon>Dikarya</taxon>
        <taxon>Ascomycota</taxon>
        <taxon>Pezizomycotina</taxon>
        <taxon>Eurotiomycetes</taxon>
        <taxon>Eurotiomycetidae</taxon>
        <taxon>Onygenales</taxon>
        <taxon>Ajellomycetaceae</taxon>
        <taxon>Helicocarpus</taxon>
    </lineage>
</organism>
<feature type="compositionally biased region" description="Polar residues" evidence="1">
    <location>
        <begin position="238"/>
        <end position="251"/>
    </location>
</feature>
<accession>A0A2B7XX45</accession>
<name>A0A2B7XX45_9EURO</name>